<evidence type="ECO:0000313" key="2">
    <source>
        <dbReference type="EMBL" id="ORX05143.1"/>
    </source>
</evidence>
<dbReference type="EMBL" id="LQPY01000015">
    <property type="protein sequence ID" value="ORX05143.1"/>
    <property type="molecule type" value="Genomic_DNA"/>
</dbReference>
<evidence type="ECO:0000313" key="3">
    <source>
        <dbReference type="Proteomes" id="UP000193710"/>
    </source>
</evidence>
<keyword evidence="3" id="KW-1185">Reference proteome</keyword>
<name>A0ABX3W9I2_9MYCO</name>
<feature type="domain" description="TNT" evidence="1">
    <location>
        <begin position="100"/>
        <end position="190"/>
    </location>
</feature>
<evidence type="ECO:0000259" key="1">
    <source>
        <dbReference type="Pfam" id="PF14021"/>
    </source>
</evidence>
<reference evidence="2 3" key="1">
    <citation type="submission" date="2016-01" db="EMBL/GenBank/DDBJ databases">
        <title>The new phylogeny of the genus Mycobacterium.</title>
        <authorList>
            <person name="Tarcisio F."/>
            <person name="Conor M."/>
            <person name="Antonella G."/>
            <person name="Elisabetta G."/>
            <person name="Giulia F.S."/>
            <person name="Sara T."/>
            <person name="Anna F."/>
            <person name="Clotilde B."/>
            <person name="Roberto B."/>
            <person name="Veronica D.S."/>
            <person name="Fabio R."/>
            <person name="Monica P."/>
            <person name="Olivier J."/>
            <person name="Enrico T."/>
            <person name="Nicola S."/>
        </authorList>
    </citation>
    <scope>NUCLEOTIDE SEQUENCE [LARGE SCALE GENOMIC DNA]</scope>
    <source>
        <strain evidence="2 3">DSM 44626</strain>
    </source>
</reference>
<organism evidence="2 3">
    <name type="scientific">Mycobacterium triplex</name>
    <dbReference type="NCBI Taxonomy" id="47839"/>
    <lineage>
        <taxon>Bacteria</taxon>
        <taxon>Bacillati</taxon>
        <taxon>Actinomycetota</taxon>
        <taxon>Actinomycetes</taxon>
        <taxon>Mycobacteriales</taxon>
        <taxon>Mycobacteriaceae</taxon>
        <taxon>Mycobacterium</taxon>
        <taxon>Mycobacterium simiae complex</taxon>
    </lineage>
</organism>
<dbReference type="Pfam" id="PF14021">
    <property type="entry name" value="TNT"/>
    <property type="match status" value="1"/>
</dbReference>
<dbReference type="Proteomes" id="UP000193710">
    <property type="component" value="Unassembled WGS sequence"/>
</dbReference>
<gene>
    <name evidence="2" type="ORF">AWC29_11885</name>
</gene>
<comment type="caution">
    <text evidence="2">The sequence shown here is derived from an EMBL/GenBank/DDBJ whole genome shotgun (WGS) entry which is preliminary data.</text>
</comment>
<dbReference type="InterPro" id="IPR025331">
    <property type="entry name" value="TNT"/>
</dbReference>
<accession>A0ABX3W9I2</accession>
<protein>
    <recommendedName>
        <fullName evidence="1">TNT domain-containing protein</fullName>
    </recommendedName>
</protein>
<proteinExistence type="predicted"/>
<sequence length="195" mass="21373">MPDQATDPLYGEPLQAHWDFVGDPTEPADIKPSVADLIKDPDAIFGRDAHGEAYTAQQYAERFNKLGPTGEEWINFPDNGGAVPGTKVAFTDIEQFAKYYGRELDRIGNDAGKYLAVMDDGRPASWEERALHVNSLTDPYSSYLLESLPDGWKIEVSEVAPGLGQPGGSIQVRIFDSAGRAMTIEELLEIGDVLK</sequence>